<feature type="region of interest" description="Disordered" evidence="2">
    <location>
        <begin position="221"/>
        <end position="251"/>
    </location>
</feature>
<evidence type="ECO:0000259" key="3">
    <source>
        <dbReference type="PROSITE" id="PS50966"/>
    </source>
</evidence>
<dbReference type="Gramene" id="mRNA:HanXRQr2_Chr14g0647531">
    <property type="protein sequence ID" value="CDS:HanXRQr2_Chr14g0647531.1"/>
    <property type="gene ID" value="HanXRQr2_Chr14g0647531"/>
</dbReference>
<reference evidence="4" key="1">
    <citation type="journal article" date="2017" name="Nature">
        <title>The sunflower genome provides insights into oil metabolism, flowering and Asterid evolution.</title>
        <authorList>
            <person name="Badouin H."/>
            <person name="Gouzy J."/>
            <person name="Grassa C.J."/>
            <person name="Murat F."/>
            <person name="Staton S.E."/>
            <person name="Cottret L."/>
            <person name="Lelandais-Briere C."/>
            <person name="Owens G.L."/>
            <person name="Carrere S."/>
            <person name="Mayjonade B."/>
            <person name="Legrand L."/>
            <person name="Gill N."/>
            <person name="Kane N.C."/>
            <person name="Bowers J.E."/>
            <person name="Hubner S."/>
            <person name="Bellec A."/>
            <person name="Berard A."/>
            <person name="Berges H."/>
            <person name="Blanchet N."/>
            <person name="Boniface M.C."/>
            <person name="Brunel D."/>
            <person name="Catrice O."/>
            <person name="Chaidir N."/>
            <person name="Claudel C."/>
            <person name="Donnadieu C."/>
            <person name="Faraut T."/>
            <person name="Fievet G."/>
            <person name="Helmstetter N."/>
            <person name="King M."/>
            <person name="Knapp S.J."/>
            <person name="Lai Z."/>
            <person name="Le Paslier M.C."/>
            <person name="Lippi Y."/>
            <person name="Lorenzon L."/>
            <person name="Mandel J.R."/>
            <person name="Marage G."/>
            <person name="Marchand G."/>
            <person name="Marquand E."/>
            <person name="Bret-Mestries E."/>
            <person name="Morien E."/>
            <person name="Nambeesan S."/>
            <person name="Nguyen T."/>
            <person name="Pegot-Espagnet P."/>
            <person name="Pouilly N."/>
            <person name="Raftis F."/>
            <person name="Sallet E."/>
            <person name="Schiex T."/>
            <person name="Thomas J."/>
            <person name="Vandecasteele C."/>
            <person name="Vares D."/>
            <person name="Vear F."/>
            <person name="Vautrin S."/>
            <person name="Crespi M."/>
            <person name="Mangin B."/>
            <person name="Burke J.M."/>
            <person name="Salse J."/>
            <person name="Munos S."/>
            <person name="Vincourt P."/>
            <person name="Rieseberg L.H."/>
            <person name="Langlade N.B."/>
        </authorList>
    </citation>
    <scope>NUCLEOTIDE SEQUENCE</scope>
    <source>
        <tissue evidence="4">Leaves</tissue>
    </source>
</reference>
<dbReference type="AlphaFoldDB" id="A0A9K3H7Y0"/>
<dbReference type="PANTHER" id="PTHR47718">
    <property type="entry name" value="OS01G0519700 PROTEIN"/>
    <property type="match status" value="1"/>
</dbReference>
<evidence type="ECO:0000313" key="5">
    <source>
        <dbReference type="Proteomes" id="UP000215914"/>
    </source>
</evidence>
<protein>
    <submittedName>
        <fullName evidence="4">Transcription factor interactor and regulator CCHC(Zn) family</fullName>
    </submittedName>
</protein>
<dbReference type="PANTHER" id="PTHR47718:SF17">
    <property type="entry name" value="PROTEIN FAR1-RELATED SEQUENCE 5-LIKE"/>
    <property type="match status" value="1"/>
</dbReference>
<proteinExistence type="predicted"/>
<evidence type="ECO:0000256" key="2">
    <source>
        <dbReference type="SAM" id="MobiDB-lite"/>
    </source>
</evidence>
<keyword evidence="5" id="KW-1185">Reference proteome</keyword>
<comment type="caution">
    <text evidence="4">The sequence shown here is derived from an EMBL/GenBank/DDBJ whole genome shotgun (WGS) entry which is preliminary data.</text>
</comment>
<keyword evidence="1" id="KW-0862">Zinc</keyword>
<dbReference type="GO" id="GO:0008270">
    <property type="term" value="F:zinc ion binding"/>
    <property type="evidence" value="ECO:0007669"/>
    <property type="project" value="UniProtKB-KW"/>
</dbReference>
<reference evidence="4" key="2">
    <citation type="submission" date="2020-06" db="EMBL/GenBank/DDBJ databases">
        <title>Helianthus annuus Genome sequencing and assembly Release 2.</title>
        <authorList>
            <person name="Gouzy J."/>
            <person name="Langlade N."/>
            <person name="Munos S."/>
        </authorList>
    </citation>
    <scope>NUCLEOTIDE SEQUENCE</scope>
    <source>
        <tissue evidence="4">Leaves</tissue>
    </source>
</reference>
<sequence>MIREEDVTVKCTCNRFEQFGLFCSHIFCVLRILDIREFPKQYILRRWTREAVPNSSPGSILTDGGNPDRSDEVNRCVREISHATEYVVNKLISNFDKLSDFRDHIKQFMSAADEAQINAPPKTRRNRFAELLGVAPESTATIRVPVGTRFKGCGSHKRLKSQKERAVSQSGSKRRQCSVCKKYGHNRVTCWKYNVAGAEAGSSRNAGGNEDTIPEGDAAMVVQGDGTGLNDDDDVFYTSGNDADMDDEEMA</sequence>
<name>A0A9K3H7Y0_HELAN</name>
<keyword evidence="1" id="KW-0479">Metal-binding</keyword>
<accession>A0A9K3H7Y0</accession>
<evidence type="ECO:0000313" key="4">
    <source>
        <dbReference type="EMBL" id="KAF5769376.1"/>
    </source>
</evidence>
<evidence type="ECO:0000256" key="1">
    <source>
        <dbReference type="PROSITE-ProRule" id="PRU00325"/>
    </source>
</evidence>
<dbReference type="PROSITE" id="PS50966">
    <property type="entry name" value="ZF_SWIM"/>
    <property type="match status" value="1"/>
</dbReference>
<gene>
    <name evidence="4" type="ORF">HanXRQr2_Chr14g0647531</name>
</gene>
<dbReference type="EMBL" id="MNCJ02000329">
    <property type="protein sequence ID" value="KAF5769376.1"/>
    <property type="molecule type" value="Genomic_DNA"/>
</dbReference>
<dbReference type="InterPro" id="IPR007527">
    <property type="entry name" value="Znf_SWIM"/>
</dbReference>
<dbReference type="Proteomes" id="UP000215914">
    <property type="component" value="Unassembled WGS sequence"/>
</dbReference>
<keyword evidence="1" id="KW-0863">Zinc-finger</keyword>
<feature type="region of interest" description="Disordered" evidence="2">
    <location>
        <begin position="52"/>
        <end position="71"/>
    </location>
</feature>
<feature type="domain" description="SWIM-type" evidence="3">
    <location>
        <begin position="3"/>
        <end position="34"/>
    </location>
</feature>
<organism evidence="4 5">
    <name type="scientific">Helianthus annuus</name>
    <name type="common">Common sunflower</name>
    <dbReference type="NCBI Taxonomy" id="4232"/>
    <lineage>
        <taxon>Eukaryota</taxon>
        <taxon>Viridiplantae</taxon>
        <taxon>Streptophyta</taxon>
        <taxon>Embryophyta</taxon>
        <taxon>Tracheophyta</taxon>
        <taxon>Spermatophyta</taxon>
        <taxon>Magnoliopsida</taxon>
        <taxon>eudicotyledons</taxon>
        <taxon>Gunneridae</taxon>
        <taxon>Pentapetalae</taxon>
        <taxon>asterids</taxon>
        <taxon>campanulids</taxon>
        <taxon>Asterales</taxon>
        <taxon>Asteraceae</taxon>
        <taxon>Asteroideae</taxon>
        <taxon>Heliantheae alliance</taxon>
        <taxon>Heliantheae</taxon>
        <taxon>Helianthus</taxon>
    </lineage>
</organism>